<dbReference type="SUPFAM" id="SSF56112">
    <property type="entry name" value="Protein kinase-like (PK-like)"/>
    <property type="match status" value="1"/>
</dbReference>
<sequence>MPDGRISIQLTRNGVTRTVPVLINEEKPEGAKTTTDATTQASFSMIRAWSDPELEVFRNLACCPTFLLGFSGCHLVISAAVLTDKCIVERLATMWVGHSTTHGQNHIEDVWYEGVIVAERPLYEPNTVSHPQFFPHAHRYPLDGEDFSGDTVEFEYQCPLQSPRCVSPSSHGPRPIMGKKASRSSLRSFSGTADLHRFLEEWNMAPALRYCGQIDESTPYSDWQMLVMDYFDGRPSYQNDAHRLREVYDVVVKAVDLAHQEDFVFGDLRPPNVLINGEGEIRLIDFEWAGKEGQVRYPAYMSTMLWVDGVGLMAAITKAHDLVVTFLCTTRIAPATSGATVATKRQRPRRHPSPSPFPASSSPPPLPPPLPLPRRPSLLFPATSESLHALPAAATSATRHNLSLLAPRAQMTTRPNMARASTLGMAHDNSRITTTTTDSGGDDCFIAVVVSAFATTTTPWMRRPLSATHHWTVVVVIVVMFSTATDDLSPGGSSLSH</sequence>
<keyword evidence="3" id="KW-1185">Reference proteome</keyword>
<dbReference type="EMBL" id="BRPK01000015">
    <property type="protein sequence ID" value="GLB43825.1"/>
    <property type="molecule type" value="Genomic_DNA"/>
</dbReference>
<accession>A0A9P3UTP1</accession>
<dbReference type="Proteomes" id="UP001063166">
    <property type="component" value="Unassembled WGS sequence"/>
</dbReference>
<protein>
    <recommendedName>
        <fullName evidence="4">Protein kinase domain-containing protein</fullName>
    </recommendedName>
</protein>
<evidence type="ECO:0000313" key="2">
    <source>
        <dbReference type="EMBL" id="GLB43825.1"/>
    </source>
</evidence>
<dbReference type="Gene3D" id="1.10.510.10">
    <property type="entry name" value="Transferase(Phosphotransferase) domain 1"/>
    <property type="match status" value="1"/>
</dbReference>
<feature type="region of interest" description="Disordered" evidence="1">
    <location>
        <begin position="338"/>
        <end position="377"/>
    </location>
</feature>
<dbReference type="AlphaFoldDB" id="A0A9P3UTP1"/>
<evidence type="ECO:0000256" key="1">
    <source>
        <dbReference type="SAM" id="MobiDB-lite"/>
    </source>
</evidence>
<name>A0A9P3UTP1_LYOSH</name>
<gene>
    <name evidence="2" type="ORF">LshimejAT787_1500090</name>
</gene>
<organism evidence="2 3">
    <name type="scientific">Lyophyllum shimeji</name>
    <name type="common">Hon-shimeji</name>
    <name type="synonym">Tricholoma shimeji</name>
    <dbReference type="NCBI Taxonomy" id="47721"/>
    <lineage>
        <taxon>Eukaryota</taxon>
        <taxon>Fungi</taxon>
        <taxon>Dikarya</taxon>
        <taxon>Basidiomycota</taxon>
        <taxon>Agaricomycotina</taxon>
        <taxon>Agaricomycetes</taxon>
        <taxon>Agaricomycetidae</taxon>
        <taxon>Agaricales</taxon>
        <taxon>Tricholomatineae</taxon>
        <taxon>Lyophyllaceae</taxon>
        <taxon>Lyophyllum</taxon>
    </lineage>
</organism>
<dbReference type="InterPro" id="IPR011009">
    <property type="entry name" value="Kinase-like_dom_sf"/>
</dbReference>
<evidence type="ECO:0008006" key="4">
    <source>
        <dbReference type="Google" id="ProtNLM"/>
    </source>
</evidence>
<reference evidence="2" key="1">
    <citation type="submission" date="2022-07" db="EMBL/GenBank/DDBJ databases">
        <title>The genome of Lyophyllum shimeji provides insight into the initial evolution of ectomycorrhizal fungal genome.</title>
        <authorList>
            <person name="Kobayashi Y."/>
            <person name="Shibata T."/>
            <person name="Hirakawa H."/>
            <person name="Shigenobu S."/>
            <person name="Nishiyama T."/>
            <person name="Yamada A."/>
            <person name="Hasebe M."/>
            <person name="Kawaguchi M."/>
        </authorList>
    </citation>
    <scope>NUCLEOTIDE SEQUENCE</scope>
    <source>
        <strain evidence="2">AT787</strain>
    </source>
</reference>
<comment type="caution">
    <text evidence="2">The sequence shown here is derived from an EMBL/GenBank/DDBJ whole genome shotgun (WGS) entry which is preliminary data.</text>
</comment>
<evidence type="ECO:0000313" key="3">
    <source>
        <dbReference type="Proteomes" id="UP001063166"/>
    </source>
</evidence>
<proteinExistence type="predicted"/>
<dbReference type="OrthoDB" id="4062651at2759"/>
<feature type="compositionally biased region" description="Pro residues" evidence="1">
    <location>
        <begin position="353"/>
        <end position="374"/>
    </location>
</feature>